<dbReference type="GeneID" id="28960545"/>
<reference evidence="1" key="1">
    <citation type="submission" date="2007-04" db="EMBL/GenBank/DDBJ databases">
        <authorList>
            <consortium name="The Broad Institute Genome Sequencing Platform"/>
            <person name="Birren B."/>
            <person name="Lander E."/>
            <person name="Galagan J."/>
            <person name="Nusbaum C."/>
            <person name="Devon K."/>
            <person name="Ma L.-J."/>
            <person name="Jaffe D."/>
            <person name="Butler J."/>
            <person name="Alvarez P."/>
            <person name="Gnerre S."/>
            <person name="Grabherr M."/>
            <person name="Kleber M."/>
            <person name="Mauceli E."/>
            <person name="Brockman W."/>
            <person name="MacCallum I.A."/>
            <person name="Young S."/>
            <person name="LaButti K."/>
            <person name="DeCaprio D."/>
            <person name="Crawford M."/>
            <person name="Koehrsen M."/>
            <person name="Engels R."/>
            <person name="Montgomery P."/>
            <person name="Pearson M."/>
            <person name="Howarth C."/>
            <person name="Larson L."/>
            <person name="White J."/>
            <person name="O'Leary S."/>
            <person name="Kodira C."/>
            <person name="Zeng Q."/>
            <person name="Yandava C."/>
            <person name="Alvarado L."/>
            <person name="Kistler C."/>
            <person name="Shim W.-B."/>
            <person name="Kang S."/>
            <person name="Woloshuk C."/>
        </authorList>
    </citation>
    <scope>NUCLEOTIDE SEQUENCE</scope>
    <source>
        <strain evidence="1">4287</strain>
    </source>
</reference>
<dbReference type="AlphaFoldDB" id="A0A0J9V8F7"/>
<dbReference type="EMBL" id="DS231705">
    <property type="protein sequence ID" value="KNB07448.1"/>
    <property type="molecule type" value="Genomic_DNA"/>
</dbReference>
<dbReference type="Proteomes" id="UP000009097">
    <property type="component" value="Unassembled WGS sequence"/>
</dbReference>
<dbReference type="KEGG" id="fox:FOXG_19839"/>
<protein>
    <submittedName>
        <fullName evidence="1">Uncharacterized protein</fullName>
    </submittedName>
</protein>
<dbReference type="VEuPathDB" id="FungiDB:FOXG_19839"/>
<reference evidence="1" key="2">
    <citation type="journal article" date="2010" name="Nature">
        <title>Comparative genomics reveals mobile pathogenicity chromosomes in Fusarium.</title>
        <authorList>
            <person name="Ma L.J."/>
            <person name="van der Does H.C."/>
            <person name="Borkovich K.A."/>
            <person name="Coleman J.J."/>
            <person name="Daboussi M.J."/>
            <person name="Di Pietro A."/>
            <person name="Dufresne M."/>
            <person name="Freitag M."/>
            <person name="Grabherr M."/>
            <person name="Henrissat B."/>
            <person name="Houterman P.M."/>
            <person name="Kang S."/>
            <person name="Shim W.B."/>
            <person name="Woloshuk C."/>
            <person name="Xie X."/>
            <person name="Xu J.R."/>
            <person name="Antoniw J."/>
            <person name="Baker S.E."/>
            <person name="Bluhm B.H."/>
            <person name="Breakspear A."/>
            <person name="Brown D.W."/>
            <person name="Butchko R.A."/>
            <person name="Chapman S."/>
            <person name="Coulson R."/>
            <person name="Coutinho P.M."/>
            <person name="Danchin E.G."/>
            <person name="Diener A."/>
            <person name="Gale L.R."/>
            <person name="Gardiner D.M."/>
            <person name="Goff S."/>
            <person name="Hammond-Kosack K.E."/>
            <person name="Hilburn K."/>
            <person name="Hua-Van A."/>
            <person name="Jonkers W."/>
            <person name="Kazan K."/>
            <person name="Kodira C.D."/>
            <person name="Koehrsen M."/>
            <person name="Kumar L."/>
            <person name="Lee Y.H."/>
            <person name="Li L."/>
            <person name="Manners J.M."/>
            <person name="Miranda-Saavedra D."/>
            <person name="Mukherjee M."/>
            <person name="Park G."/>
            <person name="Park J."/>
            <person name="Park S.Y."/>
            <person name="Proctor R.H."/>
            <person name="Regev A."/>
            <person name="Ruiz-Roldan M.C."/>
            <person name="Sain D."/>
            <person name="Sakthikumar S."/>
            <person name="Sykes S."/>
            <person name="Schwartz D.C."/>
            <person name="Turgeon B.G."/>
            <person name="Wapinski I."/>
            <person name="Yoder O."/>
            <person name="Young S."/>
            <person name="Zeng Q."/>
            <person name="Zhou S."/>
            <person name="Galagan J."/>
            <person name="Cuomo C.A."/>
            <person name="Kistler H.C."/>
            <person name="Rep M."/>
        </authorList>
    </citation>
    <scope>NUCLEOTIDE SEQUENCE [LARGE SCALE GENOMIC DNA]</scope>
    <source>
        <strain evidence="1">4287</strain>
    </source>
</reference>
<accession>A0A0J9V8F7</accession>
<name>A0A0J9V8F7_FUSO4</name>
<dbReference type="RefSeq" id="XP_018245493.1">
    <property type="nucleotide sequence ID" value="XM_018400117.1"/>
</dbReference>
<gene>
    <name evidence="1" type="ORF">FOXG_19839</name>
</gene>
<sequence length="42" mass="4866">MSGVEFITMIPQPQTQKHRSGPELWSEAPASFQWHDFLGKEH</sequence>
<evidence type="ECO:0000313" key="2">
    <source>
        <dbReference type="Proteomes" id="UP000009097"/>
    </source>
</evidence>
<evidence type="ECO:0000313" key="1">
    <source>
        <dbReference type="EMBL" id="KNB07448.1"/>
    </source>
</evidence>
<proteinExistence type="predicted"/>
<organism evidence="1 2">
    <name type="scientific">Fusarium oxysporum f. sp. lycopersici (strain 4287 / CBS 123668 / FGSC 9935 / NRRL 34936)</name>
    <name type="common">Fusarium vascular wilt of tomato</name>
    <dbReference type="NCBI Taxonomy" id="426428"/>
    <lineage>
        <taxon>Eukaryota</taxon>
        <taxon>Fungi</taxon>
        <taxon>Dikarya</taxon>
        <taxon>Ascomycota</taxon>
        <taxon>Pezizomycotina</taxon>
        <taxon>Sordariomycetes</taxon>
        <taxon>Hypocreomycetidae</taxon>
        <taxon>Hypocreales</taxon>
        <taxon>Nectriaceae</taxon>
        <taxon>Fusarium</taxon>
        <taxon>Fusarium oxysporum species complex</taxon>
    </lineage>
</organism>